<dbReference type="KEGG" id="palw:PSAL_001190"/>
<gene>
    <name evidence="1" type="ORF">PSAL_001190</name>
</gene>
<dbReference type="EMBL" id="CP060436">
    <property type="protein sequence ID" value="QPM88916.1"/>
    <property type="molecule type" value="Genomic_DNA"/>
</dbReference>
<dbReference type="OrthoDB" id="7200179at2"/>
<proteinExistence type="predicted"/>
<evidence type="ECO:0008006" key="3">
    <source>
        <dbReference type="Google" id="ProtNLM"/>
    </source>
</evidence>
<dbReference type="Gene3D" id="3.30.450.40">
    <property type="match status" value="1"/>
</dbReference>
<dbReference type="Pfam" id="PF04340">
    <property type="entry name" value="DUF484"/>
    <property type="match status" value="1"/>
</dbReference>
<keyword evidence="2" id="KW-1185">Reference proteome</keyword>
<protein>
    <recommendedName>
        <fullName evidence="3">Recombinase XerC</fullName>
    </recommendedName>
</protein>
<evidence type="ECO:0000313" key="1">
    <source>
        <dbReference type="EMBL" id="QPM88916.1"/>
    </source>
</evidence>
<organism evidence="1 2">
    <name type="scientific">Pseudooceanicola algae</name>
    <dbReference type="NCBI Taxonomy" id="1537215"/>
    <lineage>
        <taxon>Bacteria</taxon>
        <taxon>Pseudomonadati</taxon>
        <taxon>Pseudomonadota</taxon>
        <taxon>Alphaproteobacteria</taxon>
        <taxon>Rhodobacterales</taxon>
        <taxon>Paracoccaceae</taxon>
        <taxon>Pseudooceanicola</taxon>
    </lineage>
</organism>
<accession>A0A418SGN3</accession>
<dbReference type="AlphaFoldDB" id="A0A418SGN3"/>
<dbReference type="Proteomes" id="UP000283786">
    <property type="component" value="Chromosome"/>
</dbReference>
<reference evidence="1 2" key="1">
    <citation type="submission" date="2020-08" db="EMBL/GenBank/DDBJ databases">
        <title>Genome sequence of Rhodobacteraceae bacterium Lw-13e.</title>
        <authorList>
            <person name="Poehlein A."/>
            <person name="Wolter L."/>
            <person name="Daniel R."/>
            <person name="Brinkhoff T."/>
        </authorList>
    </citation>
    <scope>NUCLEOTIDE SEQUENCE [LARGE SCALE GENOMIC DNA]</scope>
    <source>
        <strain evidence="1 2">Lw-13e</strain>
    </source>
</reference>
<dbReference type="RefSeq" id="WP_119839109.1">
    <property type="nucleotide sequence ID" value="NZ_CP060436.1"/>
</dbReference>
<sequence>MSSTPELDQTLRDRILARPEDIIEDRDIMGALIAANDKAMGSNIVDLRGVAMERLEARLDRLEDAHRTVIAAAYENVAGTNLIHRATLRLLEEETFDGFLRALGSDVAKTLDVDFIKLVVETVRHEEEDPNIRRLGEVLKIVKPGFVADYIEGPRSSAERRVVLRHLSQAPERLYGSQAAAMRSEACLRLDFGSERLPGLLVLGSIDDDQFSPSQGTELLGFFGGMIERSMRRFLT</sequence>
<name>A0A418SGN3_9RHOB</name>
<dbReference type="InterPro" id="IPR007435">
    <property type="entry name" value="DUF484"/>
</dbReference>
<dbReference type="InterPro" id="IPR029016">
    <property type="entry name" value="GAF-like_dom_sf"/>
</dbReference>
<evidence type="ECO:0000313" key="2">
    <source>
        <dbReference type="Proteomes" id="UP000283786"/>
    </source>
</evidence>